<evidence type="ECO:0000313" key="2">
    <source>
        <dbReference type="EMBL" id="HJB11243.1"/>
    </source>
</evidence>
<dbReference type="PANTHER" id="PTHR30543:SF21">
    <property type="entry name" value="NAD(P)H-DEPENDENT FMN REDUCTASE LOT6"/>
    <property type="match status" value="1"/>
</dbReference>
<accession>A0A9D2RPT7</accession>
<evidence type="ECO:0000313" key="3">
    <source>
        <dbReference type="Proteomes" id="UP000823823"/>
    </source>
</evidence>
<dbReference type="InterPro" id="IPR050712">
    <property type="entry name" value="NAD(P)H-dep_reductase"/>
</dbReference>
<dbReference type="SUPFAM" id="SSF52218">
    <property type="entry name" value="Flavoproteins"/>
    <property type="match status" value="1"/>
</dbReference>
<dbReference type="AlphaFoldDB" id="A0A9D2RPT7"/>
<dbReference type="InterPro" id="IPR029039">
    <property type="entry name" value="Flavoprotein-like_sf"/>
</dbReference>
<dbReference type="Proteomes" id="UP000823823">
    <property type="component" value="Unassembled WGS sequence"/>
</dbReference>
<reference evidence="2" key="2">
    <citation type="submission" date="2021-04" db="EMBL/GenBank/DDBJ databases">
        <authorList>
            <person name="Gilroy R."/>
        </authorList>
    </citation>
    <scope>NUCLEOTIDE SEQUENCE</scope>
    <source>
        <strain evidence="2">ChiHjej13B12-24818</strain>
    </source>
</reference>
<dbReference type="PANTHER" id="PTHR30543">
    <property type="entry name" value="CHROMATE REDUCTASE"/>
    <property type="match status" value="1"/>
</dbReference>
<comment type="caution">
    <text evidence="2">The sequence shown here is derived from an EMBL/GenBank/DDBJ whole genome shotgun (WGS) entry which is preliminary data.</text>
</comment>
<gene>
    <name evidence="2" type="ORF">H9786_12075</name>
</gene>
<sequence length="184" mass="20245">MTTLGILIASARPNRVGEHVARWVHETLAAQFPERMDIDLIDLRDVALPDYDETTSPKQGKPKVTEHGKSWAERIRALDALIIVTPQYNGAYPGSLKTAIDWLYAEWNRLPTLLVGYGWGAADEVLPMLESLMVRVGADVVGSLGLDFRQDLSVEGELFVTAEKAAALVDHLSVLEQRVLSPVG</sequence>
<feature type="domain" description="NADPH-dependent FMN reductase-like" evidence="1">
    <location>
        <begin position="4"/>
        <end position="143"/>
    </location>
</feature>
<dbReference type="InterPro" id="IPR005025">
    <property type="entry name" value="FMN_Rdtase-like_dom"/>
</dbReference>
<proteinExistence type="predicted"/>
<name>A0A9D2RPT7_9MICO</name>
<reference evidence="2" key="1">
    <citation type="journal article" date="2021" name="PeerJ">
        <title>Extensive microbial diversity within the chicken gut microbiome revealed by metagenomics and culture.</title>
        <authorList>
            <person name="Gilroy R."/>
            <person name="Ravi A."/>
            <person name="Getino M."/>
            <person name="Pursley I."/>
            <person name="Horton D.L."/>
            <person name="Alikhan N.F."/>
            <person name="Baker D."/>
            <person name="Gharbi K."/>
            <person name="Hall N."/>
            <person name="Watson M."/>
            <person name="Adriaenssens E.M."/>
            <person name="Foster-Nyarko E."/>
            <person name="Jarju S."/>
            <person name="Secka A."/>
            <person name="Antonio M."/>
            <person name="Oren A."/>
            <person name="Chaudhuri R.R."/>
            <person name="La Ragione R."/>
            <person name="Hildebrand F."/>
            <person name="Pallen M.J."/>
        </authorList>
    </citation>
    <scope>NUCLEOTIDE SEQUENCE</scope>
    <source>
        <strain evidence="2">ChiHjej13B12-24818</strain>
    </source>
</reference>
<dbReference type="EMBL" id="DWZH01000093">
    <property type="protein sequence ID" value="HJB11243.1"/>
    <property type="molecule type" value="Genomic_DNA"/>
</dbReference>
<dbReference type="GO" id="GO:0016491">
    <property type="term" value="F:oxidoreductase activity"/>
    <property type="evidence" value="ECO:0007669"/>
    <property type="project" value="InterPro"/>
</dbReference>
<dbReference type="GO" id="GO:0010181">
    <property type="term" value="F:FMN binding"/>
    <property type="evidence" value="ECO:0007669"/>
    <property type="project" value="TreeGrafter"/>
</dbReference>
<organism evidence="2 3">
    <name type="scientific">Candidatus Brachybacterium merdavium</name>
    <dbReference type="NCBI Taxonomy" id="2838513"/>
    <lineage>
        <taxon>Bacteria</taxon>
        <taxon>Bacillati</taxon>
        <taxon>Actinomycetota</taxon>
        <taxon>Actinomycetes</taxon>
        <taxon>Micrococcales</taxon>
        <taxon>Dermabacteraceae</taxon>
        <taxon>Brachybacterium</taxon>
    </lineage>
</organism>
<evidence type="ECO:0000259" key="1">
    <source>
        <dbReference type="Pfam" id="PF03358"/>
    </source>
</evidence>
<dbReference type="Pfam" id="PF03358">
    <property type="entry name" value="FMN_red"/>
    <property type="match status" value="1"/>
</dbReference>
<protein>
    <submittedName>
        <fullName evidence="2">NAD(P)H-dependent oxidoreductase</fullName>
    </submittedName>
</protein>
<dbReference type="GO" id="GO:0005829">
    <property type="term" value="C:cytosol"/>
    <property type="evidence" value="ECO:0007669"/>
    <property type="project" value="TreeGrafter"/>
</dbReference>
<dbReference type="Gene3D" id="3.40.50.360">
    <property type="match status" value="1"/>
</dbReference>